<organism evidence="1 2">
    <name type="scientific">Gigaspora rosea</name>
    <dbReference type="NCBI Taxonomy" id="44941"/>
    <lineage>
        <taxon>Eukaryota</taxon>
        <taxon>Fungi</taxon>
        <taxon>Fungi incertae sedis</taxon>
        <taxon>Mucoromycota</taxon>
        <taxon>Glomeromycotina</taxon>
        <taxon>Glomeromycetes</taxon>
        <taxon>Diversisporales</taxon>
        <taxon>Gigasporaceae</taxon>
        <taxon>Gigaspora</taxon>
    </lineage>
</organism>
<dbReference type="OrthoDB" id="2386323at2759"/>
<accession>A0A397VT65</accession>
<protein>
    <submittedName>
        <fullName evidence="1">Uncharacterized protein</fullName>
    </submittedName>
</protein>
<sequence>MQRDIITHFTRFASLRYKILHESYIVQNSISWRNINFEKSYVIQYSKRKQKEEFDMLKYSRTINFLDFFVCRCGTDKTNFHDSKFQVFQPHLWQYDKRHSNGSCPFRKRCDYFKLLQMVDKSLPPNEKIGRLSKRGSLMRLKKHFRTLKLNYDIFFHVKNFNDTTSTIYKDEKKLLREFKKYIFRKGKKRKIVVAETVSLINKRMKHIEDRMNSPEYHPLSPSA</sequence>
<reference evidence="1 2" key="1">
    <citation type="submission" date="2018-06" db="EMBL/GenBank/DDBJ databases">
        <title>Comparative genomics reveals the genomic features of Rhizophagus irregularis, R. cerebriforme, R. diaphanum and Gigaspora rosea, and their symbiotic lifestyle signature.</title>
        <authorList>
            <person name="Morin E."/>
            <person name="San Clemente H."/>
            <person name="Chen E.C.H."/>
            <person name="De La Providencia I."/>
            <person name="Hainaut M."/>
            <person name="Kuo A."/>
            <person name="Kohler A."/>
            <person name="Murat C."/>
            <person name="Tang N."/>
            <person name="Roy S."/>
            <person name="Loubradou J."/>
            <person name="Henrissat B."/>
            <person name="Grigoriev I.V."/>
            <person name="Corradi N."/>
            <person name="Roux C."/>
            <person name="Martin F.M."/>
        </authorList>
    </citation>
    <scope>NUCLEOTIDE SEQUENCE [LARGE SCALE GENOMIC DNA]</scope>
    <source>
        <strain evidence="1 2">DAOM 194757</strain>
    </source>
</reference>
<dbReference type="AlphaFoldDB" id="A0A397VT65"/>
<evidence type="ECO:0000313" key="1">
    <source>
        <dbReference type="EMBL" id="RIB23193.1"/>
    </source>
</evidence>
<dbReference type="Proteomes" id="UP000266673">
    <property type="component" value="Unassembled WGS sequence"/>
</dbReference>
<dbReference type="EMBL" id="QKWP01000274">
    <property type="protein sequence ID" value="RIB23193.1"/>
    <property type="molecule type" value="Genomic_DNA"/>
</dbReference>
<comment type="caution">
    <text evidence="1">The sequence shown here is derived from an EMBL/GenBank/DDBJ whole genome shotgun (WGS) entry which is preliminary data.</text>
</comment>
<evidence type="ECO:0000313" key="2">
    <source>
        <dbReference type="Proteomes" id="UP000266673"/>
    </source>
</evidence>
<keyword evidence="2" id="KW-1185">Reference proteome</keyword>
<name>A0A397VT65_9GLOM</name>
<proteinExistence type="predicted"/>
<gene>
    <name evidence="1" type="ORF">C2G38_2291783</name>
</gene>